<dbReference type="STRING" id="1448316.A0A395H723"/>
<dbReference type="Proteomes" id="UP000249402">
    <property type="component" value="Unassembled WGS sequence"/>
</dbReference>
<gene>
    <name evidence="5" type="ORF">BO80DRAFT_462414</name>
</gene>
<evidence type="ECO:0000313" key="5">
    <source>
        <dbReference type="EMBL" id="RAL03722.1"/>
    </source>
</evidence>
<feature type="compositionally biased region" description="Low complexity" evidence="2">
    <location>
        <begin position="114"/>
        <end position="211"/>
    </location>
</feature>
<sequence length="244" mass="24222">MRFSFTLASLGLISSAVALTITAPTSSSTWDFNTPQTIKFTSNSTDPEYISIILRSEDGSFQTKLADNVKTADGEYTTQSNPSISNGDDYEIQIIDSAGTLALSQVFTVEKGATSDGTTSSSLSSTASTTSSSSSTTLSTTTTTTSSSSSSTSSETSSTPTSTSLIRSASSTPASSTPLSSSASPSASTSSTSSSSSSSRDTSSTASSNSTTTALLATGAASSLSGAPKGAVGLLGAAIALLNA</sequence>
<dbReference type="OrthoDB" id="5316007at2759"/>
<dbReference type="VEuPathDB" id="FungiDB:BO80DRAFT_462414"/>
<keyword evidence="1 3" id="KW-0732">Signal</keyword>
<keyword evidence="6" id="KW-1185">Reference proteome</keyword>
<name>A0A395H723_9EURO</name>
<dbReference type="InterPro" id="IPR052479">
    <property type="entry name" value="GPI-anchor_Adhesion_Reg"/>
</dbReference>
<feature type="signal peptide" evidence="3">
    <location>
        <begin position="1"/>
        <end position="18"/>
    </location>
</feature>
<evidence type="ECO:0000313" key="6">
    <source>
        <dbReference type="Proteomes" id="UP000249402"/>
    </source>
</evidence>
<dbReference type="PANTHER" id="PTHR35185">
    <property type="entry name" value="SERINE/THREONINE-RICH PROTEIN ADG2-RELATED"/>
    <property type="match status" value="1"/>
</dbReference>
<organism evidence="5 6">
    <name type="scientific">Aspergillus ibericus CBS 121593</name>
    <dbReference type="NCBI Taxonomy" id="1448316"/>
    <lineage>
        <taxon>Eukaryota</taxon>
        <taxon>Fungi</taxon>
        <taxon>Dikarya</taxon>
        <taxon>Ascomycota</taxon>
        <taxon>Pezizomycotina</taxon>
        <taxon>Eurotiomycetes</taxon>
        <taxon>Eurotiomycetidae</taxon>
        <taxon>Eurotiales</taxon>
        <taxon>Aspergillaceae</taxon>
        <taxon>Aspergillus</taxon>
        <taxon>Aspergillus subgen. Circumdati</taxon>
    </lineage>
</organism>
<dbReference type="AlphaFoldDB" id="A0A395H723"/>
<evidence type="ECO:0000256" key="3">
    <source>
        <dbReference type="SAM" id="SignalP"/>
    </source>
</evidence>
<reference evidence="5 6" key="1">
    <citation type="submission" date="2018-02" db="EMBL/GenBank/DDBJ databases">
        <title>The genomes of Aspergillus section Nigri reveals drivers in fungal speciation.</title>
        <authorList>
            <consortium name="DOE Joint Genome Institute"/>
            <person name="Vesth T.C."/>
            <person name="Nybo J."/>
            <person name="Theobald S."/>
            <person name="Brandl J."/>
            <person name="Frisvad J.C."/>
            <person name="Nielsen K.F."/>
            <person name="Lyhne E.K."/>
            <person name="Kogle M.E."/>
            <person name="Kuo A."/>
            <person name="Riley R."/>
            <person name="Clum A."/>
            <person name="Nolan M."/>
            <person name="Lipzen A."/>
            <person name="Salamov A."/>
            <person name="Henrissat B."/>
            <person name="Wiebenga A."/>
            <person name="De vries R.P."/>
            <person name="Grigoriev I.V."/>
            <person name="Mortensen U.H."/>
            <person name="Andersen M.R."/>
            <person name="Baker S.E."/>
        </authorList>
    </citation>
    <scope>NUCLEOTIDE SEQUENCE [LARGE SCALE GENOMIC DNA]</scope>
    <source>
        <strain evidence="5 6">CBS 121593</strain>
    </source>
</reference>
<accession>A0A395H723</accession>
<dbReference type="Pfam" id="PF10342">
    <property type="entry name" value="Kre9_KNH"/>
    <property type="match status" value="1"/>
</dbReference>
<proteinExistence type="predicted"/>
<dbReference type="PANTHER" id="PTHR35185:SF1">
    <property type="entry name" value="UPF0619 GPI-ANCHORED MEMBRANE PROTEIN C1322.10"/>
    <property type="match status" value="1"/>
</dbReference>
<dbReference type="InterPro" id="IPR018466">
    <property type="entry name" value="Kre9/Knh1-like_N"/>
</dbReference>
<dbReference type="EMBL" id="KZ824426">
    <property type="protein sequence ID" value="RAL03722.1"/>
    <property type="molecule type" value="Genomic_DNA"/>
</dbReference>
<protein>
    <recommendedName>
        <fullName evidence="4">Yeast cell wall synthesis Kre9/Knh1-like N-terminal domain-containing protein</fullName>
    </recommendedName>
</protein>
<feature type="domain" description="Yeast cell wall synthesis Kre9/Knh1-like N-terminal" evidence="4">
    <location>
        <begin position="24"/>
        <end position="109"/>
    </location>
</feature>
<dbReference type="RefSeq" id="XP_025578049.1">
    <property type="nucleotide sequence ID" value="XM_025722512.1"/>
</dbReference>
<feature type="chain" id="PRO_5017351449" description="Yeast cell wall synthesis Kre9/Knh1-like N-terminal domain-containing protein" evidence="3">
    <location>
        <begin position="19"/>
        <end position="244"/>
    </location>
</feature>
<evidence type="ECO:0000256" key="1">
    <source>
        <dbReference type="ARBA" id="ARBA00022729"/>
    </source>
</evidence>
<dbReference type="GeneID" id="37227377"/>
<feature type="region of interest" description="Disordered" evidence="2">
    <location>
        <begin position="113"/>
        <end position="211"/>
    </location>
</feature>
<evidence type="ECO:0000259" key="4">
    <source>
        <dbReference type="Pfam" id="PF10342"/>
    </source>
</evidence>
<evidence type="ECO:0000256" key="2">
    <source>
        <dbReference type="SAM" id="MobiDB-lite"/>
    </source>
</evidence>